<sequence length="129" mass="14158">MEVEETSETDDFQLIPGNRKRKKSPEITGAVVGEGEVEQNVLNNNKFSPLAENNNNASPAGGGDAPAVPPPGKQKQPPLVVKNSTAFYRLVKITSLCLYDFEPIFKITRFGTKVLCRRLRQVASALQET</sequence>
<organism evidence="2">
    <name type="scientific">Culex pipiens</name>
    <name type="common">House mosquito</name>
    <dbReference type="NCBI Taxonomy" id="7175"/>
    <lineage>
        <taxon>Eukaryota</taxon>
        <taxon>Metazoa</taxon>
        <taxon>Ecdysozoa</taxon>
        <taxon>Arthropoda</taxon>
        <taxon>Hexapoda</taxon>
        <taxon>Insecta</taxon>
        <taxon>Pterygota</taxon>
        <taxon>Neoptera</taxon>
        <taxon>Endopterygota</taxon>
        <taxon>Diptera</taxon>
        <taxon>Nematocera</taxon>
        <taxon>Culicoidea</taxon>
        <taxon>Culicidae</taxon>
        <taxon>Culicinae</taxon>
        <taxon>Culicini</taxon>
        <taxon>Culex</taxon>
        <taxon>Culex</taxon>
    </lineage>
</organism>
<dbReference type="EMBL" id="HBUE01054207">
    <property type="protein sequence ID" value="CAG6465779.1"/>
    <property type="molecule type" value="Transcribed_RNA"/>
</dbReference>
<evidence type="ECO:0000313" key="2">
    <source>
        <dbReference type="EMBL" id="CAG6465779.1"/>
    </source>
</evidence>
<dbReference type="AlphaFoldDB" id="A0A8D8FD74"/>
<reference evidence="2" key="1">
    <citation type="submission" date="2021-05" db="EMBL/GenBank/DDBJ databases">
        <authorList>
            <person name="Alioto T."/>
            <person name="Alioto T."/>
            <person name="Gomez Garrido J."/>
        </authorList>
    </citation>
    <scope>NUCLEOTIDE SEQUENCE</scope>
</reference>
<feature type="region of interest" description="Disordered" evidence="1">
    <location>
        <begin position="1"/>
        <end position="78"/>
    </location>
</feature>
<name>A0A8D8FD74_CULPI</name>
<proteinExistence type="predicted"/>
<feature type="compositionally biased region" description="Acidic residues" evidence="1">
    <location>
        <begin position="1"/>
        <end position="11"/>
    </location>
</feature>
<protein>
    <submittedName>
        <fullName evidence="2">(northern house mosquito) hypothetical protein</fullName>
    </submittedName>
</protein>
<accession>A0A8D8FD74</accession>
<evidence type="ECO:0000256" key="1">
    <source>
        <dbReference type="SAM" id="MobiDB-lite"/>
    </source>
</evidence>